<evidence type="ECO:0000256" key="1">
    <source>
        <dbReference type="SAM" id="SignalP"/>
    </source>
</evidence>
<reference evidence="2 3" key="1">
    <citation type="submission" date="2018-04" db="EMBL/GenBank/DDBJ databases">
        <authorList>
            <person name="Vogel A."/>
        </authorList>
    </citation>
    <scope>NUCLEOTIDE SEQUENCE [LARGE SCALE GENOMIC DNA]</scope>
</reference>
<evidence type="ECO:0008006" key="4">
    <source>
        <dbReference type="Google" id="ProtNLM"/>
    </source>
</evidence>
<protein>
    <recommendedName>
        <fullName evidence="4">Knottin scorpion toxin-like domain-containing protein</fullName>
    </recommendedName>
</protein>
<organism evidence="2 3">
    <name type="scientific">Cuscuta campestris</name>
    <dbReference type="NCBI Taxonomy" id="132261"/>
    <lineage>
        <taxon>Eukaryota</taxon>
        <taxon>Viridiplantae</taxon>
        <taxon>Streptophyta</taxon>
        <taxon>Embryophyta</taxon>
        <taxon>Tracheophyta</taxon>
        <taxon>Spermatophyta</taxon>
        <taxon>Magnoliopsida</taxon>
        <taxon>eudicotyledons</taxon>
        <taxon>Gunneridae</taxon>
        <taxon>Pentapetalae</taxon>
        <taxon>asterids</taxon>
        <taxon>lamiids</taxon>
        <taxon>Solanales</taxon>
        <taxon>Convolvulaceae</taxon>
        <taxon>Cuscuteae</taxon>
        <taxon>Cuscuta</taxon>
        <taxon>Cuscuta subgen. Grammica</taxon>
        <taxon>Cuscuta sect. Cleistogrammica</taxon>
    </lineage>
</organism>
<dbReference type="AlphaFoldDB" id="A0A484LEI0"/>
<name>A0A484LEI0_9ASTE</name>
<proteinExistence type="predicted"/>
<dbReference type="EMBL" id="OOIL02001392">
    <property type="protein sequence ID" value="VFQ74935.1"/>
    <property type="molecule type" value="Genomic_DNA"/>
</dbReference>
<evidence type="ECO:0000313" key="2">
    <source>
        <dbReference type="EMBL" id="VFQ74935.1"/>
    </source>
</evidence>
<dbReference type="Proteomes" id="UP000595140">
    <property type="component" value="Unassembled WGS sequence"/>
</dbReference>
<feature type="chain" id="PRO_5019718740" description="Knottin scorpion toxin-like domain-containing protein" evidence="1">
    <location>
        <begin position="34"/>
        <end position="80"/>
    </location>
</feature>
<accession>A0A484LEI0</accession>
<keyword evidence="3" id="KW-1185">Reference proteome</keyword>
<evidence type="ECO:0000313" key="3">
    <source>
        <dbReference type="Proteomes" id="UP000595140"/>
    </source>
</evidence>
<keyword evidence="1" id="KW-0732">Signal</keyword>
<gene>
    <name evidence="2" type="ORF">CCAM_LOCUS16711</name>
</gene>
<sequence length="80" mass="8457">MAKKISSLSAYATAIVALTLLVGLVMIPAASDAAECQNRVPNPNPAWKDCQNTCTQLYGSDFKARNTNTGNMECGCTTCP</sequence>
<feature type="signal peptide" evidence="1">
    <location>
        <begin position="1"/>
        <end position="33"/>
    </location>
</feature>